<dbReference type="InterPro" id="IPR040079">
    <property type="entry name" value="Glutathione_S-Trfase"/>
</dbReference>
<dbReference type="FunFam" id="1.20.1050.10:FF:000031">
    <property type="entry name" value="Glutathione S-Transferase"/>
    <property type="match status" value="1"/>
</dbReference>
<gene>
    <name evidence="8" type="ORF">CYNAS_LOCUS10675</name>
</gene>
<dbReference type="InterPro" id="IPR036249">
    <property type="entry name" value="Thioredoxin-like_sf"/>
</dbReference>
<dbReference type="EC" id="2.5.1.18" evidence="1"/>
<keyword evidence="2" id="KW-0808">Transferase</keyword>
<evidence type="ECO:0000256" key="5">
    <source>
        <dbReference type="ARBA" id="ARBA00078118"/>
    </source>
</evidence>
<dbReference type="GO" id="GO:0006749">
    <property type="term" value="P:glutathione metabolic process"/>
    <property type="evidence" value="ECO:0007669"/>
    <property type="project" value="TreeGrafter"/>
</dbReference>
<dbReference type="GO" id="GO:0004602">
    <property type="term" value="F:glutathione peroxidase activity"/>
    <property type="evidence" value="ECO:0007669"/>
    <property type="project" value="UniProtKB-ARBA"/>
</dbReference>
<dbReference type="InterPro" id="IPR050213">
    <property type="entry name" value="GST_superfamily"/>
</dbReference>
<dbReference type="EMBL" id="CATQJL010000223">
    <property type="protein sequence ID" value="CAJ0598692.1"/>
    <property type="molecule type" value="Genomic_DNA"/>
</dbReference>
<evidence type="ECO:0000256" key="2">
    <source>
        <dbReference type="ARBA" id="ARBA00022679"/>
    </source>
</evidence>
<feature type="domain" description="GST C-terminal" evidence="7">
    <location>
        <begin position="99"/>
        <end position="224"/>
    </location>
</feature>
<comment type="caution">
    <text evidence="8">The sequence shown here is derived from an EMBL/GenBank/DDBJ whole genome shotgun (WGS) entry which is preliminary data.</text>
</comment>
<dbReference type="PROSITE" id="PS50404">
    <property type="entry name" value="GST_NTER"/>
    <property type="match status" value="1"/>
</dbReference>
<sequence>MVSYKLTYFDGRGTAEVIRQIFALAGEKYEDVRISRDEWQKLKPQMPFGQLPVLEVDLKEVAQSPDHQKLPGNEKTWKLAQSFAIARFLAKQFGFSPKCPFEEALVDSLMDQYKDFMNEIRPLLMVVMGFAQGDIDKLTKDVFVPARDKFFGFMTNFLKKNGSGYLVGSSITIADLLLAEFSAEVAKKIPTLYDGYPEIKAHAEKVRSNPALKKWIETRPETKF</sequence>
<dbReference type="Gene3D" id="1.20.1050.130">
    <property type="match status" value="1"/>
</dbReference>
<accession>A0AA36GV02</accession>
<dbReference type="InterPro" id="IPR004046">
    <property type="entry name" value="GST_C"/>
</dbReference>
<feature type="domain" description="GST N-terminal" evidence="6">
    <location>
        <begin position="2"/>
        <end position="97"/>
    </location>
</feature>
<dbReference type="CDD" id="cd03039">
    <property type="entry name" value="GST_N_Sigma_like"/>
    <property type="match status" value="1"/>
</dbReference>
<organism evidence="8 9">
    <name type="scientific">Cylicocyclus nassatus</name>
    <name type="common">Nematode worm</name>
    <dbReference type="NCBI Taxonomy" id="53992"/>
    <lineage>
        <taxon>Eukaryota</taxon>
        <taxon>Metazoa</taxon>
        <taxon>Ecdysozoa</taxon>
        <taxon>Nematoda</taxon>
        <taxon>Chromadorea</taxon>
        <taxon>Rhabditida</taxon>
        <taxon>Rhabditina</taxon>
        <taxon>Rhabditomorpha</taxon>
        <taxon>Strongyloidea</taxon>
        <taxon>Strongylidae</taxon>
        <taxon>Cylicocyclus</taxon>
    </lineage>
</organism>
<evidence type="ECO:0000256" key="1">
    <source>
        <dbReference type="ARBA" id="ARBA00012452"/>
    </source>
</evidence>
<dbReference type="FunFam" id="3.40.30.10:FF:000035">
    <property type="entry name" value="hematopoietic prostaglandin D synthase"/>
    <property type="match status" value="1"/>
</dbReference>
<evidence type="ECO:0000313" key="8">
    <source>
        <dbReference type="EMBL" id="CAJ0598692.1"/>
    </source>
</evidence>
<dbReference type="Pfam" id="PF14497">
    <property type="entry name" value="GST_C_3"/>
    <property type="match status" value="1"/>
</dbReference>
<evidence type="ECO:0000259" key="6">
    <source>
        <dbReference type="PROSITE" id="PS50404"/>
    </source>
</evidence>
<name>A0AA36GV02_CYLNA</name>
<evidence type="ECO:0000313" key="9">
    <source>
        <dbReference type="Proteomes" id="UP001176961"/>
    </source>
</evidence>
<dbReference type="InterPro" id="IPR010987">
    <property type="entry name" value="Glutathione-S-Trfase_C-like"/>
</dbReference>
<comment type="similarity">
    <text evidence="3">Belongs to the GST superfamily. Sigma family.</text>
</comment>
<dbReference type="InterPro" id="IPR004045">
    <property type="entry name" value="Glutathione_S-Trfase_N"/>
</dbReference>
<dbReference type="Gene3D" id="1.20.1050.10">
    <property type="match status" value="1"/>
</dbReference>
<evidence type="ECO:0000259" key="7">
    <source>
        <dbReference type="PROSITE" id="PS50405"/>
    </source>
</evidence>
<protein>
    <recommendedName>
        <fullName evidence="1">glutathione transferase</fullName>
        <ecNumber evidence="1">2.5.1.18</ecNumber>
    </recommendedName>
    <alternativeName>
        <fullName evidence="5">GST class-sigma</fullName>
    </alternativeName>
</protein>
<dbReference type="GO" id="GO:0005737">
    <property type="term" value="C:cytoplasm"/>
    <property type="evidence" value="ECO:0007669"/>
    <property type="project" value="UniProtKB-ARBA"/>
</dbReference>
<dbReference type="SFLD" id="SFLDS00019">
    <property type="entry name" value="Glutathione_Transferase_(cytos"/>
    <property type="match status" value="1"/>
</dbReference>
<dbReference type="SFLD" id="SFLDG00363">
    <property type="entry name" value="AMPS_(cytGST):_Alpha-__Mu-__Pi"/>
    <property type="match status" value="1"/>
</dbReference>
<dbReference type="SUPFAM" id="SSF52833">
    <property type="entry name" value="Thioredoxin-like"/>
    <property type="match status" value="1"/>
</dbReference>
<dbReference type="PANTHER" id="PTHR11571:SF224">
    <property type="entry name" value="HEMATOPOIETIC PROSTAGLANDIN D SYNTHASE"/>
    <property type="match status" value="1"/>
</dbReference>
<dbReference type="Proteomes" id="UP001176961">
    <property type="component" value="Unassembled WGS sequence"/>
</dbReference>
<dbReference type="PROSITE" id="PS50405">
    <property type="entry name" value="GST_CTER"/>
    <property type="match status" value="1"/>
</dbReference>
<evidence type="ECO:0000256" key="4">
    <source>
        <dbReference type="ARBA" id="ARBA00047960"/>
    </source>
</evidence>
<dbReference type="CDD" id="cd03192">
    <property type="entry name" value="GST_C_Sigma_like"/>
    <property type="match status" value="1"/>
</dbReference>
<dbReference type="SUPFAM" id="SSF47616">
    <property type="entry name" value="GST C-terminal domain-like"/>
    <property type="match status" value="1"/>
</dbReference>
<dbReference type="GO" id="GO:0004364">
    <property type="term" value="F:glutathione transferase activity"/>
    <property type="evidence" value="ECO:0007669"/>
    <property type="project" value="UniProtKB-EC"/>
</dbReference>
<dbReference type="InterPro" id="IPR036282">
    <property type="entry name" value="Glutathione-S-Trfase_C_sf"/>
</dbReference>
<evidence type="ECO:0000256" key="3">
    <source>
        <dbReference type="ARBA" id="ARBA00038317"/>
    </source>
</evidence>
<dbReference type="Pfam" id="PF02798">
    <property type="entry name" value="GST_N"/>
    <property type="match status" value="1"/>
</dbReference>
<keyword evidence="9" id="KW-1185">Reference proteome</keyword>
<dbReference type="SFLD" id="SFLDG01205">
    <property type="entry name" value="AMPS.1"/>
    <property type="match status" value="1"/>
</dbReference>
<proteinExistence type="inferred from homology"/>
<dbReference type="AlphaFoldDB" id="A0AA36GV02"/>
<dbReference type="PANTHER" id="PTHR11571">
    <property type="entry name" value="GLUTATHIONE S-TRANSFERASE"/>
    <property type="match status" value="1"/>
</dbReference>
<comment type="catalytic activity">
    <reaction evidence="4">
        <text>RX + glutathione = an S-substituted glutathione + a halide anion + H(+)</text>
        <dbReference type="Rhea" id="RHEA:16437"/>
        <dbReference type="ChEBI" id="CHEBI:15378"/>
        <dbReference type="ChEBI" id="CHEBI:16042"/>
        <dbReference type="ChEBI" id="CHEBI:17792"/>
        <dbReference type="ChEBI" id="CHEBI:57925"/>
        <dbReference type="ChEBI" id="CHEBI:90779"/>
        <dbReference type="EC" id="2.5.1.18"/>
    </reaction>
</comment>
<reference evidence="8" key="1">
    <citation type="submission" date="2023-07" db="EMBL/GenBank/DDBJ databases">
        <authorList>
            <consortium name="CYATHOMIX"/>
        </authorList>
    </citation>
    <scope>NUCLEOTIDE SEQUENCE</scope>
    <source>
        <strain evidence="8">N/A</strain>
    </source>
</reference>